<feature type="compositionally biased region" description="Low complexity" evidence="1">
    <location>
        <begin position="1"/>
        <end position="12"/>
    </location>
</feature>
<evidence type="ECO:0000313" key="3">
    <source>
        <dbReference type="Proteomes" id="UP000597507"/>
    </source>
</evidence>
<dbReference type="AlphaFoldDB" id="A0A8J2ZBY7"/>
<gene>
    <name evidence="2" type="ORF">GCM10010964_25200</name>
</gene>
<dbReference type="RefSeq" id="WP_188900678.1">
    <property type="nucleotide sequence ID" value="NZ_BMKS01000006.1"/>
</dbReference>
<feature type="compositionally biased region" description="Low complexity" evidence="1">
    <location>
        <begin position="155"/>
        <end position="174"/>
    </location>
</feature>
<evidence type="ECO:0008006" key="4">
    <source>
        <dbReference type="Google" id="ProtNLM"/>
    </source>
</evidence>
<evidence type="ECO:0000313" key="2">
    <source>
        <dbReference type="EMBL" id="GGG36277.1"/>
    </source>
</evidence>
<reference evidence="2 3" key="1">
    <citation type="journal article" date="2014" name="Int. J. Syst. Evol. Microbiol.">
        <title>Complete genome sequence of Corynebacterium casei LMG S-19264T (=DSM 44701T), isolated from a smear-ripened cheese.</title>
        <authorList>
            <consortium name="US DOE Joint Genome Institute (JGI-PGF)"/>
            <person name="Walter F."/>
            <person name="Albersmeier A."/>
            <person name="Kalinowski J."/>
            <person name="Ruckert C."/>
        </authorList>
    </citation>
    <scope>NUCLEOTIDE SEQUENCE [LARGE SCALE GENOMIC DNA]</scope>
    <source>
        <strain evidence="2 3">CGMCC 1.16330</strain>
    </source>
</reference>
<dbReference type="EMBL" id="BMKS01000006">
    <property type="protein sequence ID" value="GGG36277.1"/>
    <property type="molecule type" value="Genomic_DNA"/>
</dbReference>
<name>A0A8J2ZBY7_9PROT</name>
<comment type="caution">
    <text evidence="2">The sequence shown here is derived from an EMBL/GenBank/DDBJ whole genome shotgun (WGS) entry which is preliminary data.</text>
</comment>
<accession>A0A8J2ZBY7</accession>
<feature type="region of interest" description="Disordered" evidence="1">
    <location>
        <begin position="155"/>
        <end position="183"/>
    </location>
</feature>
<protein>
    <recommendedName>
        <fullName evidence="4">Phasin domain-containing protein</fullName>
    </recommendedName>
</protein>
<keyword evidence="3" id="KW-1185">Reference proteome</keyword>
<feature type="region of interest" description="Disordered" evidence="1">
    <location>
        <begin position="1"/>
        <end position="28"/>
    </location>
</feature>
<organism evidence="2 3">
    <name type="scientific">Caldovatus sediminis</name>
    <dbReference type="NCBI Taxonomy" id="2041189"/>
    <lineage>
        <taxon>Bacteria</taxon>
        <taxon>Pseudomonadati</taxon>
        <taxon>Pseudomonadota</taxon>
        <taxon>Alphaproteobacteria</taxon>
        <taxon>Acetobacterales</taxon>
        <taxon>Roseomonadaceae</taxon>
        <taxon>Caldovatus</taxon>
    </lineage>
</organism>
<evidence type="ECO:0000256" key="1">
    <source>
        <dbReference type="SAM" id="MobiDB-lite"/>
    </source>
</evidence>
<sequence length="183" mass="19715">MERTSGASAGAHGRAREQAGGAGSAEATVEREVTGAVAAPFPGADLAWATACSALDGARMMLELQRAMFDAGWDVMRRHQDAAFDAGWDVMRRQQEAILEAWRQGLRGWTPEEEWRRLSTGQAEGPLAFARLGFEAMDRLMRSLRAANDAVLEASQAAMPQAPAPHAEAPSPAAEARRRTATR</sequence>
<dbReference type="Proteomes" id="UP000597507">
    <property type="component" value="Unassembled WGS sequence"/>
</dbReference>
<proteinExistence type="predicted"/>